<keyword evidence="1" id="KW-0472">Membrane</keyword>
<evidence type="ECO:0000256" key="1">
    <source>
        <dbReference type="SAM" id="Phobius"/>
    </source>
</evidence>
<reference evidence="2 3" key="1">
    <citation type="submission" date="2024-04" db="EMBL/GenBank/DDBJ databases">
        <authorList>
            <person name="Wu Y.S."/>
            <person name="Zhang L."/>
        </authorList>
    </citation>
    <scope>NUCLEOTIDE SEQUENCE [LARGE SCALE GENOMIC DNA]</scope>
    <source>
        <strain evidence="2 3">KG-01</strain>
    </source>
</reference>
<keyword evidence="1" id="KW-0812">Transmembrane</keyword>
<sequence length="138" mass="15752">MRMIQNGLLGMLIGLSISYFMVALSISQVDEAIAGHELFNQMMVSGTMGTVIGFAATIFQVEKIPLFYQFTSHFLFVILCVSISGYFAGWYNPSELKSWFVLIGKVGAIYLVTWFFIYMSTKRKINELNELIQNRKQH</sequence>
<feature type="transmembrane region" description="Helical" evidence="1">
    <location>
        <begin position="66"/>
        <end position="87"/>
    </location>
</feature>
<dbReference type="Pfam" id="PF11457">
    <property type="entry name" value="DUF3021"/>
    <property type="match status" value="1"/>
</dbReference>
<accession>A0ABU9LQ57</accession>
<proteinExistence type="predicted"/>
<protein>
    <submittedName>
        <fullName evidence="2">DUF3021 domain-containing protein</fullName>
    </submittedName>
</protein>
<dbReference type="EMBL" id="JBCEWA010000010">
    <property type="protein sequence ID" value="MEL5989258.1"/>
    <property type="molecule type" value="Genomic_DNA"/>
</dbReference>
<keyword evidence="3" id="KW-1185">Reference proteome</keyword>
<feature type="transmembrane region" description="Helical" evidence="1">
    <location>
        <begin position="99"/>
        <end position="119"/>
    </location>
</feature>
<keyword evidence="1" id="KW-1133">Transmembrane helix</keyword>
<evidence type="ECO:0000313" key="3">
    <source>
        <dbReference type="Proteomes" id="UP001398420"/>
    </source>
</evidence>
<organism evidence="2 3">
    <name type="scientific">Kurthia gibsonii</name>
    <dbReference type="NCBI Taxonomy" id="33946"/>
    <lineage>
        <taxon>Bacteria</taxon>
        <taxon>Bacillati</taxon>
        <taxon>Bacillota</taxon>
        <taxon>Bacilli</taxon>
        <taxon>Bacillales</taxon>
        <taxon>Caryophanaceae</taxon>
        <taxon>Kurthia</taxon>
    </lineage>
</organism>
<feature type="transmembrane region" description="Helical" evidence="1">
    <location>
        <begin position="38"/>
        <end position="59"/>
    </location>
</feature>
<comment type="caution">
    <text evidence="2">The sequence shown here is derived from an EMBL/GenBank/DDBJ whole genome shotgun (WGS) entry which is preliminary data.</text>
</comment>
<evidence type="ECO:0000313" key="2">
    <source>
        <dbReference type="EMBL" id="MEL5989258.1"/>
    </source>
</evidence>
<gene>
    <name evidence="2" type="ORF">AAF454_12665</name>
</gene>
<dbReference type="InterPro" id="IPR021560">
    <property type="entry name" value="DUF3021"/>
</dbReference>
<feature type="transmembrane region" description="Helical" evidence="1">
    <location>
        <begin position="7"/>
        <end position="26"/>
    </location>
</feature>
<dbReference type="RefSeq" id="WP_068450833.1">
    <property type="nucleotide sequence ID" value="NZ_JALKQX010000008.1"/>
</dbReference>
<name>A0ABU9LQ57_9BACL</name>
<dbReference type="Proteomes" id="UP001398420">
    <property type="component" value="Unassembled WGS sequence"/>
</dbReference>